<dbReference type="EMBL" id="JACGXA010000001">
    <property type="protein sequence ID" value="MBA8802807.1"/>
    <property type="molecule type" value="Genomic_DNA"/>
</dbReference>
<reference evidence="2 3" key="1">
    <citation type="submission" date="2020-07" db="EMBL/GenBank/DDBJ databases">
        <title>Sequencing the genomes of 1000 actinobacteria strains.</title>
        <authorList>
            <person name="Klenk H.-P."/>
        </authorList>
    </citation>
    <scope>NUCLEOTIDE SEQUENCE [LARGE SCALE GENOMIC DNA]</scope>
    <source>
        <strain evidence="2 3">DSM 21349</strain>
    </source>
</reference>
<dbReference type="RefSeq" id="WP_182537459.1">
    <property type="nucleotide sequence ID" value="NZ_JACGXA010000001.1"/>
</dbReference>
<organism evidence="2 3">
    <name type="scientific">Nocardioides ginsengisegetis</name>
    <dbReference type="NCBI Taxonomy" id="661491"/>
    <lineage>
        <taxon>Bacteria</taxon>
        <taxon>Bacillati</taxon>
        <taxon>Actinomycetota</taxon>
        <taxon>Actinomycetes</taxon>
        <taxon>Propionibacteriales</taxon>
        <taxon>Nocardioidaceae</taxon>
        <taxon>Nocardioides</taxon>
    </lineage>
</organism>
<protein>
    <recommendedName>
        <fullName evidence="4">DUF4352 domain-containing protein</fullName>
    </recommendedName>
</protein>
<accession>A0A7W3IY38</accession>
<gene>
    <name evidence="2" type="ORF">FB382_001098</name>
</gene>
<name>A0A7W3IY38_9ACTN</name>
<dbReference type="PROSITE" id="PS51257">
    <property type="entry name" value="PROKAR_LIPOPROTEIN"/>
    <property type="match status" value="1"/>
</dbReference>
<feature type="region of interest" description="Disordered" evidence="1">
    <location>
        <begin position="198"/>
        <end position="223"/>
    </location>
</feature>
<dbReference type="Proteomes" id="UP000580910">
    <property type="component" value="Unassembled WGS sequence"/>
</dbReference>
<comment type="caution">
    <text evidence="2">The sequence shown here is derived from an EMBL/GenBank/DDBJ whole genome shotgun (WGS) entry which is preliminary data.</text>
</comment>
<sequence length="223" mass="23521">MKRLLVTTVVAALALSGCSNDSKDTSSDGPGGLGTSSSSTSASPYLPVPDGVELTAQGSELGVGDSAVVAYDLPKNQVGALDITVTRLEKTTFKQSFQGWRLDAATKKTNPYFVRVTVKNVGDTDLSGQPVPLYIVDGTNTLIPATTFKSTFAPCPSTPFPTKFKSGAKTDACLVYLAPDHGDLTAVEFRPTEQFNPITWTGDLKEPRAAKKADAKKSGDRKG</sequence>
<dbReference type="AlphaFoldDB" id="A0A7W3IY38"/>
<proteinExistence type="predicted"/>
<feature type="region of interest" description="Disordered" evidence="1">
    <location>
        <begin position="20"/>
        <end position="47"/>
    </location>
</feature>
<evidence type="ECO:0000256" key="1">
    <source>
        <dbReference type="SAM" id="MobiDB-lite"/>
    </source>
</evidence>
<evidence type="ECO:0000313" key="2">
    <source>
        <dbReference type="EMBL" id="MBA8802807.1"/>
    </source>
</evidence>
<evidence type="ECO:0008006" key="4">
    <source>
        <dbReference type="Google" id="ProtNLM"/>
    </source>
</evidence>
<keyword evidence="3" id="KW-1185">Reference proteome</keyword>
<feature type="compositionally biased region" description="Basic and acidic residues" evidence="1">
    <location>
        <begin position="203"/>
        <end position="223"/>
    </location>
</feature>
<evidence type="ECO:0000313" key="3">
    <source>
        <dbReference type="Proteomes" id="UP000580910"/>
    </source>
</evidence>